<evidence type="ECO:0000313" key="2">
    <source>
        <dbReference type="Proteomes" id="UP001236507"/>
    </source>
</evidence>
<keyword evidence="2" id="KW-1185">Reference proteome</keyword>
<accession>A0ABT6Y7S2</accession>
<proteinExistence type="predicted"/>
<sequence>MNQPKYVLIRNDKAASENSEAAFILCTRNPKFLAEIKTFRTLKELDSYIPTNPNIQVRDNLPIILEVVEIEEHYTEKSLSGALKYMAKWFFYNILVEK</sequence>
<organism evidence="1 2">
    <name type="scientific">Flectobacillus roseus</name>
    <dbReference type="NCBI Taxonomy" id="502259"/>
    <lineage>
        <taxon>Bacteria</taxon>
        <taxon>Pseudomonadati</taxon>
        <taxon>Bacteroidota</taxon>
        <taxon>Cytophagia</taxon>
        <taxon>Cytophagales</taxon>
        <taxon>Flectobacillaceae</taxon>
        <taxon>Flectobacillus</taxon>
    </lineage>
</organism>
<reference evidence="1 2" key="1">
    <citation type="submission" date="2023-05" db="EMBL/GenBank/DDBJ databases">
        <title>Novel species of genus Flectobacillus isolated from stream in China.</title>
        <authorList>
            <person name="Lu H."/>
        </authorList>
    </citation>
    <scope>NUCLEOTIDE SEQUENCE [LARGE SCALE GENOMIC DNA]</scope>
    <source>
        <strain evidence="1 2">KCTC 42575</strain>
    </source>
</reference>
<comment type="caution">
    <text evidence="1">The sequence shown here is derived from an EMBL/GenBank/DDBJ whole genome shotgun (WGS) entry which is preliminary data.</text>
</comment>
<name>A0ABT6Y7S2_9BACT</name>
<protein>
    <submittedName>
        <fullName evidence="1">Uncharacterized protein</fullName>
    </submittedName>
</protein>
<evidence type="ECO:0000313" key="1">
    <source>
        <dbReference type="EMBL" id="MDI9859627.1"/>
    </source>
</evidence>
<gene>
    <name evidence="1" type="ORF">QM524_10425</name>
</gene>
<dbReference type="Proteomes" id="UP001236507">
    <property type="component" value="Unassembled WGS sequence"/>
</dbReference>
<dbReference type="EMBL" id="JASHIF010000008">
    <property type="protein sequence ID" value="MDI9859627.1"/>
    <property type="molecule type" value="Genomic_DNA"/>
</dbReference>
<dbReference type="RefSeq" id="WP_283344531.1">
    <property type="nucleotide sequence ID" value="NZ_JASHIF010000008.1"/>
</dbReference>